<dbReference type="Pfam" id="PF00589">
    <property type="entry name" value="Phage_integrase"/>
    <property type="match status" value="1"/>
</dbReference>
<evidence type="ECO:0000256" key="1">
    <source>
        <dbReference type="ARBA" id="ARBA00023172"/>
    </source>
</evidence>
<accession>A0A087CG88</accession>
<evidence type="ECO:0000313" key="3">
    <source>
        <dbReference type="EMBL" id="KFI82288.1"/>
    </source>
</evidence>
<sequence length="289" mass="33512">MKQVRKRQWGTVLCRRDRDGNVIAWQARYTNPINPKLKVQRQFKPDFETQARLWLEEEHYLVVQHQKHIVEWVHPTRRDLDSKASGIRFGEFVDRFVKGYQKADGSRLRGNSLRNLRNYISHFLPFFKDMKVCEITKVLVSLVRGHIQEFCSGGRPKGMLFPAKRCANGIIPPTTIQAQFRRARARLGRQDIVFHSLRASHATLMMIKGGTVREVMNGMGHRSVSVAVKHYQRVVPDHQKKVVNLLAFDFVPSSCDPELLRAVVRETEDEIRRLERFVDELCGTLAKIG</sequence>
<dbReference type="AlphaFoldDB" id="A0A087CG88"/>
<dbReference type="InterPro" id="IPR011010">
    <property type="entry name" value="DNA_brk_join_enz"/>
</dbReference>
<dbReference type="STRING" id="218140.BPSY_1139"/>
<dbReference type="GO" id="GO:0003677">
    <property type="term" value="F:DNA binding"/>
    <property type="evidence" value="ECO:0007669"/>
    <property type="project" value="InterPro"/>
</dbReference>
<dbReference type="EMBL" id="JGZI01000009">
    <property type="protein sequence ID" value="KFI82288.1"/>
    <property type="molecule type" value="Genomic_DNA"/>
</dbReference>
<dbReference type="Gene3D" id="1.10.443.10">
    <property type="entry name" value="Intergrase catalytic core"/>
    <property type="match status" value="1"/>
</dbReference>
<dbReference type="InterPro" id="IPR013762">
    <property type="entry name" value="Integrase-like_cat_sf"/>
</dbReference>
<feature type="domain" description="Tyr recombinase" evidence="2">
    <location>
        <begin position="73"/>
        <end position="244"/>
    </location>
</feature>
<gene>
    <name evidence="3" type="ORF">BPSY_1139</name>
</gene>
<reference evidence="3 4" key="1">
    <citation type="submission" date="2014-03" db="EMBL/GenBank/DDBJ databases">
        <title>Genomics of Bifidobacteria.</title>
        <authorList>
            <person name="Ventura M."/>
            <person name="Milani C."/>
            <person name="Lugli G.A."/>
        </authorList>
    </citation>
    <scope>NUCLEOTIDE SEQUENCE [LARGE SCALE GENOMIC DNA]</scope>
    <source>
        <strain evidence="3 4">LMG 21775</strain>
    </source>
</reference>
<keyword evidence="1" id="KW-0233">DNA recombination</keyword>
<organism evidence="3 4">
    <name type="scientific">Bifidobacterium psychraerophilum</name>
    <dbReference type="NCBI Taxonomy" id="218140"/>
    <lineage>
        <taxon>Bacteria</taxon>
        <taxon>Bacillati</taxon>
        <taxon>Actinomycetota</taxon>
        <taxon>Actinomycetes</taxon>
        <taxon>Bifidobacteriales</taxon>
        <taxon>Bifidobacteriaceae</taxon>
        <taxon>Bifidobacterium</taxon>
    </lineage>
</organism>
<dbReference type="InterPro" id="IPR002104">
    <property type="entry name" value="Integrase_catalytic"/>
</dbReference>
<keyword evidence="4" id="KW-1185">Reference proteome</keyword>
<protein>
    <submittedName>
        <fullName evidence="3">Phage integrase</fullName>
    </submittedName>
</protein>
<comment type="caution">
    <text evidence="3">The sequence shown here is derived from an EMBL/GenBank/DDBJ whole genome shotgun (WGS) entry which is preliminary data.</text>
</comment>
<dbReference type="GO" id="GO:0015074">
    <property type="term" value="P:DNA integration"/>
    <property type="evidence" value="ECO:0007669"/>
    <property type="project" value="InterPro"/>
</dbReference>
<dbReference type="Proteomes" id="UP000029050">
    <property type="component" value="Unassembled WGS sequence"/>
</dbReference>
<name>A0A087CG88_9BIFI</name>
<proteinExistence type="predicted"/>
<dbReference type="SUPFAM" id="SSF56349">
    <property type="entry name" value="DNA breaking-rejoining enzymes"/>
    <property type="match status" value="1"/>
</dbReference>
<dbReference type="PROSITE" id="PS51898">
    <property type="entry name" value="TYR_RECOMBINASE"/>
    <property type="match status" value="1"/>
</dbReference>
<evidence type="ECO:0000259" key="2">
    <source>
        <dbReference type="PROSITE" id="PS51898"/>
    </source>
</evidence>
<dbReference type="GO" id="GO:0006310">
    <property type="term" value="P:DNA recombination"/>
    <property type="evidence" value="ECO:0007669"/>
    <property type="project" value="UniProtKB-KW"/>
</dbReference>
<dbReference type="eggNOG" id="COG0582">
    <property type="taxonomic scope" value="Bacteria"/>
</dbReference>
<evidence type="ECO:0000313" key="4">
    <source>
        <dbReference type="Proteomes" id="UP000029050"/>
    </source>
</evidence>